<keyword evidence="2" id="KW-1185">Reference proteome</keyword>
<dbReference type="RefSeq" id="WP_264881237.1">
    <property type="nucleotide sequence ID" value="NZ_JAPDOB010000001.1"/>
</dbReference>
<organism evidence="1 2">
    <name type="scientific">Sphingomonas arvum</name>
    <dbReference type="NCBI Taxonomy" id="2992113"/>
    <lineage>
        <taxon>Bacteria</taxon>
        <taxon>Pseudomonadati</taxon>
        <taxon>Pseudomonadota</taxon>
        <taxon>Alphaproteobacteria</taxon>
        <taxon>Sphingomonadales</taxon>
        <taxon>Sphingomonadaceae</taxon>
        <taxon>Sphingomonas</taxon>
    </lineage>
</organism>
<dbReference type="GO" id="GO:0051213">
    <property type="term" value="F:dioxygenase activity"/>
    <property type="evidence" value="ECO:0007669"/>
    <property type="project" value="UniProtKB-KW"/>
</dbReference>
<sequence>MEQRRSQSWWRAPLWTLALATGAKSFVDNPVLGSRRLNELGLHARRLKLAHGLAARRRRALAAAVPAHWRERFDHDGFVRIDEVVPPADFAALQQRLATTRLPMRAHLQGDTVTARVPLDDGSLRQLPEIAALLRRRDLRALFAYVATTRTPPLHYLQTILGGAVAASQADPQIELHADCFHPSLKAWLFLADVPDDGRPLTYVAGSHRLTPERLAWEGHRSQTVLDDGDRLSQRGSLRVRPDELPALGLPAPTRLAVPANTLVVADMFGFHARADSDRPTTRVELWSYSRRPPFLSDLAERALGLGPLGSRRAGLAMRAADWLDARHLRRQHWHPIGDQLPAAPDLGGRDPLSLL</sequence>
<dbReference type="Gene3D" id="2.60.120.620">
    <property type="entry name" value="q2cbj1_9rhob like domain"/>
    <property type="match status" value="1"/>
</dbReference>
<gene>
    <name evidence="1" type="ORF">OMW55_04800</name>
</gene>
<dbReference type="SUPFAM" id="SSF51197">
    <property type="entry name" value="Clavaminate synthase-like"/>
    <property type="match status" value="1"/>
</dbReference>
<keyword evidence="1" id="KW-0223">Dioxygenase</keyword>
<dbReference type="EMBL" id="JAPDOB010000001">
    <property type="protein sequence ID" value="MCW3797125.1"/>
    <property type="molecule type" value="Genomic_DNA"/>
</dbReference>
<evidence type="ECO:0000313" key="2">
    <source>
        <dbReference type="Proteomes" id="UP001526246"/>
    </source>
</evidence>
<keyword evidence="1" id="KW-0560">Oxidoreductase</keyword>
<proteinExistence type="predicted"/>
<comment type="caution">
    <text evidence="1">The sequence shown here is derived from an EMBL/GenBank/DDBJ whole genome shotgun (WGS) entry which is preliminary data.</text>
</comment>
<reference evidence="1 2" key="1">
    <citation type="submission" date="2022-10" db="EMBL/GenBank/DDBJ databases">
        <title>Sphingomonas sp.</title>
        <authorList>
            <person name="Jin C."/>
        </authorList>
    </citation>
    <scope>NUCLEOTIDE SEQUENCE [LARGE SCALE GENOMIC DNA]</scope>
    <source>
        <strain evidence="1 2">BN140010</strain>
    </source>
</reference>
<accession>A0ABT3JED8</accession>
<evidence type="ECO:0000313" key="1">
    <source>
        <dbReference type="EMBL" id="MCW3797125.1"/>
    </source>
</evidence>
<name>A0ABT3JED8_9SPHN</name>
<protein>
    <submittedName>
        <fullName evidence="1">Phytanoyl-CoA dioxygenase</fullName>
    </submittedName>
</protein>
<dbReference type="Proteomes" id="UP001526246">
    <property type="component" value="Unassembled WGS sequence"/>
</dbReference>